<dbReference type="AlphaFoldDB" id="G5S1L6"/>
<evidence type="ECO:0000313" key="2">
    <source>
        <dbReference type="Proteomes" id="UP000004776"/>
    </source>
</evidence>
<sequence length="31" mass="3298">MAIPRDVLGRSTHFTLPTIFVVVMPNGGSAL</sequence>
<accession>G5S1L6</accession>
<feature type="non-terminal residue" evidence="1">
    <location>
        <position position="31"/>
    </location>
</feature>
<dbReference type="Proteomes" id="UP000004776">
    <property type="component" value="Unassembled WGS sequence"/>
</dbReference>
<proteinExistence type="predicted"/>
<dbReference type="EMBL" id="AFCW01001913">
    <property type="protein sequence ID" value="EHC99086.1"/>
    <property type="molecule type" value="Genomic_DNA"/>
</dbReference>
<reference evidence="1 2" key="1">
    <citation type="journal article" date="2011" name="BMC Genomics">
        <title>Genome sequencing reveals diversification of virulence factor content and possible host adaptation in distinct subpopulations of Salmonella enterica.</title>
        <authorList>
            <person name="den Bakker H.C."/>
            <person name="Moreno Switt A.I."/>
            <person name="Govoni G."/>
            <person name="Cummings C.A."/>
            <person name="Ranieri M.L."/>
            <person name="Degoricija L."/>
            <person name="Hoelzer K."/>
            <person name="Rodriguez-Rivera L.D."/>
            <person name="Brown S."/>
            <person name="Bolchacova E."/>
            <person name="Furtado M.R."/>
            <person name="Wiedmann M."/>
        </authorList>
    </citation>
    <scope>NUCLEOTIDE SEQUENCE [LARGE SCALE GENOMIC DNA]</scope>
    <source>
        <strain evidence="1 2">R8-2977</strain>
    </source>
</reference>
<name>G5S1L6_SALET</name>
<evidence type="ECO:0000313" key="1">
    <source>
        <dbReference type="EMBL" id="EHC99086.1"/>
    </source>
</evidence>
<gene>
    <name evidence="1" type="ORF">LTSEURB_5133</name>
</gene>
<comment type="caution">
    <text evidence="1">The sequence shown here is derived from an EMBL/GenBank/DDBJ whole genome shotgun (WGS) entry which is preliminary data.</text>
</comment>
<organism evidence="1 2">
    <name type="scientific">Salmonella enterica subsp. enterica serovar Urbana str. R8-2977</name>
    <dbReference type="NCBI Taxonomy" id="913084"/>
    <lineage>
        <taxon>Bacteria</taxon>
        <taxon>Pseudomonadati</taxon>
        <taxon>Pseudomonadota</taxon>
        <taxon>Gammaproteobacteria</taxon>
        <taxon>Enterobacterales</taxon>
        <taxon>Enterobacteriaceae</taxon>
        <taxon>Salmonella</taxon>
    </lineage>
</organism>
<protein>
    <submittedName>
        <fullName evidence="1">Uncharacterized protein</fullName>
    </submittedName>
</protein>